<keyword evidence="6" id="KW-0325">Glycoprotein</keyword>
<reference evidence="9" key="1">
    <citation type="submission" date="2025-08" db="UniProtKB">
        <authorList>
            <consortium name="RefSeq"/>
        </authorList>
    </citation>
    <scope>IDENTIFICATION</scope>
</reference>
<evidence type="ECO:0000256" key="4">
    <source>
        <dbReference type="ARBA" id="ARBA00022989"/>
    </source>
</evidence>
<evidence type="ECO:0000256" key="3">
    <source>
        <dbReference type="ARBA" id="ARBA00022692"/>
    </source>
</evidence>
<accession>A0A6P7X180</accession>
<organism evidence="8 9">
    <name type="scientific">Microcaecilia unicolor</name>
    <dbReference type="NCBI Taxonomy" id="1415580"/>
    <lineage>
        <taxon>Eukaryota</taxon>
        <taxon>Metazoa</taxon>
        <taxon>Chordata</taxon>
        <taxon>Craniata</taxon>
        <taxon>Vertebrata</taxon>
        <taxon>Euteleostomi</taxon>
        <taxon>Amphibia</taxon>
        <taxon>Gymnophiona</taxon>
        <taxon>Siphonopidae</taxon>
        <taxon>Microcaecilia</taxon>
    </lineage>
</organism>
<keyword evidence="3 7" id="KW-0812">Transmembrane</keyword>
<evidence type="ECO:0000256" key="5">
    <source>
        <dbReference type="ARBA" id="ARBA00023136"/>
    </source>
</evidence>
<dbReference type="InParanoid" id="A0A6P7X180"/>
<keyword evidence="8" id="KW-1185">Reference proteome</keyword>
<dbReference type="Pfam" id="PF10204">
    <property type="entry name" value="DuoxA"/>
    <property type="match status" value="1"/>
</dbReference>
<evidence type="ECO:0000313" key="8">
    <source>
        <dbReference type="Proteomes" id="UP000515156"/>
    </source>
</evidence>
<feature type="transmembrane region" description="Helical" evidence="7">
    <location>
        <begin position="220"/>
        <end position="240"/>
    </location>
</feature>
<dbReference type="AlphaFoldDB" id="A0A6P7X180"/>
<feature type="transmembrane region" description="Helical" evidence="7">
    <location>
        <begin position="260"/>
        <end position="284"/>
    </location>
</feature>
<comment type="subcellular location">
    <subcellularLocation>
        <location evidence="1">Membrane</location>
        <topology evidence="1">Multi-pass membrane protein</topology>
    </subcellularLocation>
</comment>
<dbReference type="GO" id="GO:0005789">
    <property type="term" value="C:endoplasmic reticulum membrane"/>
    <property type="evidence" value="ECO:0007669"/>
    <property type="project" value="InterPro"/>
</dbReference>
<sequence>MKNLPTGCFLILHCKMSRQYGDFPFFPQTRTPFIFDIKTIEIIIIFLSGACTFIIILPGIRGKARPFWLLRVLTSLFIGAVILAVNFTTDWEVGQVSANTTYKAFSNAFVNVDVGLRVGLKGINITLKGNPVVQKNETIDYNEQFNWELTKLVDHDYYESLQNGLPNPILYVAEKFTGNSPCTLQSQYRICAYYTSALMWMAFCTWVISNVLFSMQTVEYGAYMILTTAAFMVFSLLSFGTVRHASMCSMKFGSVTLHTVFGGSFWLTLATSLLCTLIGVILILMHRIKPKTLKWLFNLTENDEPNSFEKYKMEESCSDDSDSPCMQLRRMS</sequence>
<dbReference type="OrthoDB" id="10042652at2759"/>
<dbReference type="Proteomes" id="UP000515156">
    <property type="component" value="Chromosome 1"/>
</dbReference>
<evidence type="ECO:0000313" key="9">
    <source>
        <dbReference type="RefSeq" id="XP_030046233.1"/>
    </source>
</evidence>
<protein>
    <submittedName>
        <fullName evidence="9">Dual oxidase maturation factor 1-like isoform X1</fullName>
    </submittedName>
</protein>
<dbReference type="RefSeq" id="XP_030046233.1">
    <property type="nucleotide sequence ID" value="XM_030190373.1"/>
</dbReference>
<gene>
    <name evidence="9" type="primary">LOC115460610</name>
</gene>
<evidence type="ECO:0000256" key="2">
    <source>
        <dbReference type="ARBA" id="ARBA00009816"/>
    </source>
</evidence>
<evidence type="ECO:0000256" key="7">
    <source>
        <dbReference type="SAM" id="Phobius"/>
    </source>
</evidence>
<dbReference type="PANTHER" id="PTHR31158">
    <property type="entry name" value="DUAL OXIDASE 2"/>
    <property type="match status" value="1"/>
</dbReference>
<proteinExistence type="inferred from homology"/>
<evidence type="ECO:0000256" key="1">
    <source>
        <dbReference type="ARBA" id="ARBA00004141"/>
    </source>
</evidence>
<feature type="transmembrane region" description="Helical" evidence="7">
    <location>
        <begin position="193"/>
        <end position="213"/>
    </location>
</feature>
<dbReference type="GeneID" id="115460610"/>
<dbReference type="KEGG" id="muo:115460610"/>
<feature type="transmembrane region" description="Helical" evidence="7">
    <location>
        <begin position="68"/>
        <end position="87"/>
    </location>
</feature>
<dbReference type="PANTHER" id="PTHR31158:SF12">
    <property type="entry name" value="DUAL OXIDASE MATURATION FACTOR 1"/>
    <property type="match status" value="1"/>
</dbReference>
<comment type="similarity">
    <text evidence="2">Belongs to the DUOXA family.</text>
</comment>
<keyword evidence="5 7" id="KW-0472">Membrane</keyword>
<feature type="transmembrane region" description="Helical" evidence="7">
    <location>
        <begin position="33"/>
        <end position="56"/>
    </location>
</feature>
<evidence type="ECO:0000256" key="6">
    <source>
        <dbReference type="ARBA" id="ARBA00023180"/>
    </source>
</evidence>
<dbReference type="GO" id="GO:0015031">
    <property type="term" value="P:protein transport"/>
    <property type="evidence" value="ECO:0007669"/>
    <property type="project" value="InterPro"/>
</dbReference>
<dbReference type="InterPro" id="IPR018469">
    <property type="entry name" value="Dual_oxidase_maturation_fac"/>
</dbReference>
<keyword evidence="4 7" id="KW-1133">Transmembrane helix</keyword>
<name>A0A6P7X180_9AMPH</name>
<dbReference type="FunCoup" id="A0A6P7X180">
    <property type="interactions" value="45"/>
</dbReference>